<reference evidence="1 2" key="1">
    <citation type="submission" date="2018-01" db="EMBL/GenBank/DDBJ databases">
        <authorList>
            <person name="Paulsen S."/>
            <person name="Gram L.K."/>
        </authorList>
    </citation>
    <scope>NUCLEOTIDE SEQUENCE [LARGE SCALE GENOMIC DNA]</scope>
    <source>
        <strain evidence="1 2">S2676</strain>
    </source>
</reference>
<sequence length="84" mass="9051">KSLCHYRLGKELIGALKKGLILYVLKPGELADGTLEGAIASGEIDENELILYHHTNSKENLDSIVATQTLRASFGEKNARCGPG</sequence>
<evidence type="ECO:0000313" key="1">
    <source>
        <dbReference type="EMBL" id="TMP26890.1"/>
    </source>
</evidence>
<feature type="non-terminal residue" evidence="1">
    <location>
        <position position="1"/>
    </location>
</feature>
<dbReference type="AlphaFoldDB" id="A0A5S3WJR7"/>
<comment type="caution">
    <text evidence="1">The sequence shown here is derived from an EMBL/GenBank/DDBJ whole genome shotgun (WGS) entry which is preliminary data.</text>
</comment>
<dbReference type="RefSeq" id="WP_171045374.1">
    <property type="nucleotide sequence ID" value="NZ_PNCH01000018.1"/>
</dbReference>
<reference evidence="2" key="2">
    <citation type="submission" date="2019-06" db="EMBL/GenBank/DDBJ databases">
        <title>Co-occurence of chitin degradation, pigmentation and bioactivity in marine Pseudoalteromonas.</title>
        <authorList>
            <person name="Sonnenschein E.C."/>
            <person name="Bech P.K."/>
        </authorList>
    </citation>
    <scope>NUCLEOTIDE SEQUENCE [LARGE SCALE GENOMIC DNA]</scope>
    <source>
        <strain evidence="2">S2676</strain>
    </source>
</reference>
<protein>
    <submittedName>
        <fullName evidence="1">Uncharacterized protein</fullName>
    </submittedName>
</protein>
<proteinExistence type="predicted"/>
<gene>
    <name evidence="1" type="ORF">CWB99_17485</name>
</gene>
<name>A0A5S3WJR7_9GAMM</name>
<organism evidence="1 2">
    <name type="scientific">Pseudoalteromonas rubra</name>
    <dbReference type="NCBI Taxonomy" id="43658"/>
    <lineage>
        <taxon>Bacteria</taxon>
        <taxon>Pseudomonadati</taxon>
        <taxon>Pseudomonadota</taxon>
        <taxon>Gammaproteobacteria</taxon>
        <taxon>Alteromonadales</taxon>
        <taxon>Pseudoalteromonadaceae</taxon>
        <taxon>Pseudoalteromonas</taxon>
    </lineage>
</organism>
<accession>A0A5S3WJR7</accession>
<evidence type="ECO:0000313" key="2">
    <source>
        <dbReference type="Proteomes" id="UP000310249"/>
    </source>
</evidence>
<dbReference type="Proteomes" id="UP000310249">
    <property type="component" value="Unassembled WGS sequence"/>
</dbReference>
<dbReference type="EMBL" id="PNCI01000041">
    <property type="protein sequence ID" value="TMP26890.1"/>
    <property type="molecule type" value="Genomic_DNA"/>
</dbReference>